<evidence type="ECO:0000256" key="2">
    <source>
        <dbReference type="ARBA" id="ARBA00022475"/>
    </source>
</evidence>
<keyword evidence="5 6" id="KW-0472">Membrane</keyword>
<feature type="transmembrane region" description="Helical" evidence="6">
    <location>
        <begin position="66"/>
        <end position="93"/>
    </location>
</feature>
<keyword evidence="4 6" id="KW-1133">Transmembrane helix</keyword>
<feature type="transmembrane region" description="Helical" evidence="6">
    <location>
        <begin position="204"/>
        <end position="225"/>
    </location>
</feature>
<feature type="transmembrane region" description="Helical" evidence="6">
    <location>
        <begin position="143"/>
        <end position="162"/>
    </location>
</feature>
<name>A0ABQ1NC10_9BURK</name>
<feature type="transmembrane region" description="Helical" evidence="6">
    <location>
        <begin position="378"/>
        <end position="399"/>
    </location>
</feature>
<proteinExistence type="predicted"/>
<evidence type="ECO:0000313" key="7">
    <source>
        <dbReference type="EMBL" id="GGC67993.1"/>
    </source>
</evidence>
<feature type="transmembrane region" description="Helical" evidence="6">
    <location>
        <begin position="288"/>
        <end position="311"/>
    </location>
</feature>
<keyword evidence="8" id="KW-1185">Reference proteome</keyword>
<dbReference type="CDD" id="cd13128">
    <property type="entry name" value="MATE_Wzx_like"/>
    <property type="match status" value="1"/>
</dbReference>
<dbReference type="InterPro" id="IPR050833">
    <property type="entry name" value="Poly_Biosynth_Transport"/>
</dbReference>
<evidence type="ECO:0000256" key="6">
    <source>
        <dbReference type="SAM" id="Phobius"/>
    </source>
</evidence>
<feature type="transmembrane region" description="Helical" evidence="6">
    <location>
        <begin position="168"/>
        <end position="192"/>
    </location>
</feature>
<feature type="transmembrane region" description="Helical" evidence="6">
    <location>
        <begin position="26"/>
        <end position="46"/>
    </location>
</feature>
<sequence>MGGVIPIAASVATIPFLLTHIGHARFGVMAIVWTIVGYFGVFDFGLSRTMANQISKLRSADEELSVFWTTIWLNFIFGMVGGALLYATTGVIMSHFLKMPDSLQAEALKSLPWIAASVPVCTLSGVCVGALDGKQQFGIANVLQGLGSVLLQVAPMVSAIIIGPELSVIIPATVIGRGLSGAFLAVAAIRALKIQSIRLIEYKQVPVLLGYSSWVAVTGLVGPILETFDRIVLGKLVGAGAVGYYSVPFSIADKLRIFPRAVCRTLFPVLSTQTRGDAKILAARATRVIALAMTAAIAPGIQLVGPLLSIWVGADFAAVATPIAQLLLVGVWANGLANVPYTLLQAQGKPGILARFQVLELVPFVILVYALIHKFGLIGAPLAWAIRAILDSILFFAVAGIGFSNLVRTLPSAILIALSLASGLLLKPTIFQSIVIAAAFSVCSAAWLIYTEPVMAKKAFKRVGLAGGQ</sequence>
<evidence type="ECO:0000256" key="1">
    <source>
        <dbReference type="ARBA" id="ARBA00004651"/>
    </source>
</evidence>
<dbReference type="InterPro" id="IPR002797">
    <property type="entry name" value="Polysacc_synth"/>
</dbReference>
<keyword evidence="3 6" id="KW-0812">Transmembrane</keyword>
<keyword evidence="2" id="KW-1003">Cell membrane</keyword>
<dbReference type="PANTHER" id="PTHR30250:SF26">
    <property type="entry name" value="PSMA PROTEIN"/>
    <property type="match status" value="1"/>
</dbReference>
<feature type="transmembrane region" description="Helical" evidence="6">
    <location>
        <begin position="430"/>
        <end position="450"/>
    </location>
</feature>
<dbReference type="PANTHER" id="PTHR30250">
    <property type="entry name" value="PST FAMILY PREDICTED COLANIC ACID TRANSPORTER"/>
    <property type="match status" value="1"/>
</dbReference>
<accession>A0ABQ1NC10</accession>
<evidence type="ECO:0000256" key="3">
    <source>
        <dbReference type="ARBA" id="ARBA00022692"/>
    </source>
</evidence>
<gene>
    <name evidence="7" type="ORF">GCM10011400_64870</name>
</gene>
<feature type="transmembrane region" description="Helical" evidence="6">
    <location>
        <begin position="113"/>
        <end position="131"/>
    </location>
</feature>
<dbReference type="EMBL" id="BMHL01000017">
    <property type="protein sequence ID" value="GGC67993.1"/>
    <property type="molecule type" value="Genomic_DNA"/>
</dbReference>
<reference evidence="8" key="1">
    <citation type="journal article" date="2019" name="Int. J. Syst. Evol. Microbiol.">
        <title>The Global Catalogue of Microorganisms (GCM) 10K type strain sequencing project: providing services to taxonomists for standard genome sequencing and annotation.</title>
        <authorList>
            <consortium name="The Broad Institute Genomics Platform"/>
            <consortium name="The Broad Institute Genome Sequencing Center for Infectious Disease"/>
            <person name="Wu L."/>
            <person name="Ma J."/>
        </authorList>
    </citation>
    <scope>NUCLEOTIDE SEQUENCE [LARGE SCALE GENOMIC DNA]</scope>
    <source>
        <strain evidence="8">CGMCC 1.15103</strain>
    </source>
</reference>
<organism evidence="7 8">
    <name type="scientific">Paraburkholderia caffeinilytica</name>
    <dbReference type="NCBI Taxonomy" id="1761016"/>
    <lineage>
        <taxon>Bacteria</taxon>
        <taxon>Pseudomonadati</taxon>
        <taxon>Pseudomonadota</taxon>
        <taxon>Betaproteobacteria</taxon>
        <taxon>Burkholderiales</taxon>
        <taxon>Burkholderiaceae</taxon>
        <taxon>Paraburkholderia</taxon>
    </lineage>
</organism>
<feature type="transmembrane region" description="Helical" evidence="6">
    <location>
        <begin position="231"/>
        <end position="251"/>
    </location>
</feature>
<evidence type="ECO:0000256" key="4">
    <source>
        <dbReference type="ARBA" id="ARBA00022989"/>
    </source>
</evidence>
<protein>
    <submittedName>
        <fullName evidence="7">Polysaccharide biosynthesis protein</fullName>
    </submittedName>
</protein>
<comment type="caution">
    <text evidence="7">The sequence shown here is derived from an EMBL/GenBank/DDBJ whole genome shotgun (WGS) entry which is preliminary data.</text>
</comment>
<feature type="transmembrane region" description="Helical" evidence="6">
    <location>
        <begin position="406"/>
        <end position="424"/>
    </location>
</feature>
<evidence type="ECO:0000256" key="5">
    <source>
        <dbReference type="ARBA" id="ARBA00023136"/>
    </source>
</evidence>
<dbReference type="Proteomes" id="UP000602004">
    <property type="component" value="Unassembled WGS sequence"/>
</dbReference>
<comment type="subcellular location">
    <subcellularLocation>
        <location evidence="1">Cell membrane</location>
        <topology evidence="1">Multi-pass membrane protein</topology>
    </subcellularLocation>
</comment>
<dbReference type="Pfam" id="PF01943">
    <property type="entry name" value="Polysacc_synt"/>
    <property type="match status" value="1"/>
</dbReference>
<feature type="transmembrane region" description="Helical" evidence="6">
    <location>
        <begin position="353"/>
        <end position="372"/>
    </location>
</feature>
<evidence type="ECO:0000313" key="8">
    <source>
        <dbReference type="Proteomes" id="UP000602004"/>
    </source>
</evidence>
<feature type="transmembrane region" description="Helical" evidence="6">
    <location>
        <begin position="323"/>
        <end position="341"/>
    </location>
</feature>